<reference evidence="10" key="2">
    <citation type="submission" date="2025-09" db="UniProtKB">
        <authorList>
            <consortium name="Ensembl"/>
        </authorList>
    </citation>
    <scope>IDENTIFICATION</scope>
</reference>
<evidence type="ECO:0000259" key="9">
    <source>
        <dbReference type="Pfam" id="PF05010"/>
    </source>
</evidence>
<dbReference type="Proteomes" id="UP000264820">
    <property type="component" value="Unplaced"/>
</dbReference>
<sequence length="309" mass="34578">MSSVEVNDENRGVCPRGKHSSTSGDIFELDQPTGRPSILRQTENLPSKTMQKGVKVCFQTPQRDPVTKRILSPAKLLKMTSVDECTKAIESLNLNTTKYVQLKWHILKLSSYPDDDMPIQSKGGYQLDFDNLDNINPFGSSNKMVLSPPRPVVENPSPKQPDSQCEEPTNKSDLALDETLPFTRSVENSLVNVSAEVSSADSSVVTVLKVPANEETLKACAQDYLERIKKDEKRYQTLKAHAEEKISQANEEIAEVRSKNKAEVSALQVQLRREQLKVHSLEKNLDQKVKEAEELTKLCDELISNVQKG</sequence>
<dbReference type="AlphaFoldDB" id="A0A3Q2ZP10"/>
<feature type="region of interest" description="Disordered" evidence="8">
    <location>
        <begin position="140"/>
        <end position="170"/>
    </location>
</feature>
<dbReference type="GO" id="GO:0021987">
    <property type="term" value="P:cerebral cortex development"/>
    <property type="evidence" value="ECO:0007669"/>
    <property type="project" value="TreeGrafter"/>
</dbReference>
<feature type="domain" description="Transforming acidic coiled-coil-containing protein C-terminal" evidence="9">
    <location>
        <begin position="185"/>
        <end position="303"/>
    </location>
</feature>
<evidence type="ECO:0000256" key="1">
    <source>
        <dbReference type="ARBA" id="ARBA00004245"/>
    </source>
</evidence>
<evidence type="ECO:0000256" key="2">
    <source>
        <dbReference type="ARBA" id="ARBA00009423"/>
    </source>
</evidence>
<dbReference type="GO" id="GO:0007097">
    <property type="term" value="P:nuclear migration"/>
    <property type="evidence" value="ECO:0007669"/>
    <property type="project" value="TreeGrafter"/>
</dbReference>
<dbReference type="Ensembl" id="ENSHCOT00000028689.1">
    <property type="protein sequence ID" value="ENSHCOP00000028239.1"/>
    <property type="gene ID" value="ENSHCOG00000020823.1"/>
</dbReference>
<dbReference type="Gene3D" id="1.20.5.1700">
    <property type="match status" value="1"/>
</dbReference>
<evidence type="ECO:0000256" key="8">
    <source>
        <dbReference type="SAM" id="MobiDB-lite"/>
    </source>
</evidence>
<proteinExistence type="inferred from homology"/>
<dbReference type="GO" id="GO:0005737">
    <property type="term" value="C:cytoplasm"/>
    <property type="evidence" value="ECO:0007669"/>
    <property type="project" value="TreeGrafter"/>
</dbReference>
<evidence type="ECO:0000256" key="6">
    <source>
        <dbReference type="ARBA" id="ARBA00023212"/>
    </source>
</evidence>
<dbReference type="GO" id="GO:0007052">
    <property type="term" value="P:mitotic spindle organization"/>
    <property type="evidence" value="ECO:0007669"/>
    <property type="project" value="InterPro"/>
</dbReference>
<accession>A0A3Q2ZP10</accession>
<keyword evidence="6" id="KW-0206">Cytoskeleton</keyword>
<dbReference type="GO" id="GO:0005856">
    <property type="term" value="C:cytoskeleton"/>
    <property type="evidence" value="ECO:0007669"/>
    <property type="project" value="UniProtKB-SubCell"/>
</dbReference>
<evidence type="ECO:0000256" key="4">
    <source>
        <dbReference type="ARBA" id="ARBA00022553"/>
    </source>
</evidence>
<comment type="similarity">
    <text evidence="2">Belongs to the TACC family.</text>
</comment>
<name>A0A3Q2ZP10_HIPCM</name>
<organism evidence="10 11">
    <name type="scientific">Hippocampus comes</name>
    <name type="common">Tiger tail seahorse</name>
    <dbReference type="NCBI Taxonomy" id="109280"/>
    <lineage>
        <taxon>Eukaryota</taxon>
        <taxon>Metazoa</taxon>
        <taxon>Chordata</taxon>
        <taxon>Craniata</taxon>
        <taxon>Vertebrata</taxon>
        <taxon>Euteleostomi</taxon>
        <taxon>Actinopterygii</taxon>
        <taxon>Neopterygii</taxon>
        <taxon>Teleostei</taxon>
        <taxon>Neoteleostei</taxon>
        <taxon>Acanthomorphata</taxon>
        <taxon>Syngnathiaria</taxon>
        <taxon>Syngnathiformes</taxon>
        <taxon>Syngnathoidei</taxon>
        <taxon>Syngnathidae</taxon>
        <taxon>Hippocampus</taxon>
    </lineage>
</organism>
<dbReference type="GeneTree" id="ENSGT00940000158858"/>
<dbReference type="PANTHER" id="PTHR13924:SF4">
    <property type="entry name" value="TRANSFORMING ACIDIC COILED-COIL-CONTAINING PROTEIN 3"/>
    <property type="match status" value="1"/>
</dbReference>
<keyword evidence="3" id="KW-0963">Cytoplasm</keyword>
<dbReference type="InterPro" id="IPR039915">
    <property type="entry name" value="TACC"/>
</dbReference>
<keyword evidence="11" id="KW-1185">Reference proteome</keyword>
<dbReference type="FunFam" id="1.20.5.1700:FF:000001">
    <property type="entry name" value="Transforming acidic coiled-coil-containing protein 1 isoform 2"/>
    <property type="match status" value="1"/>
</dbReference>
<reference evidence="10" key="1">
    <citation type="submission" date="2025-08" db="UniProtKB">
        <authorList>
            <consortium name="Ensembl"/>
        </authorList>
    </citation>
    <scope>IDENTIFICATION</scope>
</reference>
<dbReference type="InterPro" id="IPR007707">
    <property type="entry name" value="TACC_C"/>
</dbReference>
<dbReference type="PANTHER" id="PTHR13924">
    <property type="entry name" value="TRANSFORMING ACIDIC COILED-COIL CONTAINING PROTEIN 1/2"/>
    <property type="match status" value="1"/>
</dbReference>
<evidence type="ECO:0000256" key="5">
    <source>
        <dbReference type="ARBA" id="ARBA00023054"/>
    </source>
</evidence>
<evidence type="ECO:0000313" key="10">
    <source>
        <dbReference type="Ensembl" id="ENSHCOP00000028239.1"/>
    </source>
</evidence>
<dbReference type="Pfam" id="PF05010">
    <property type="entry name" value="TACC_C"/>
    <property type="match status" value="1"/>
</dbReference>
<comment type="subcellular location">
    <subcellularLocation>
        <location evidence="1">Cytoplasm</location>
        <location evidence="1">Cytoskeleton</location>
    </subcellularLocation>
</comment>
<evidence type="ECO:0000313" key="11">
    <source>
        <dbReference type="Proteomes" id="UP000264820"/>
    </source>
</evidence>
<evidence type="ECO:0000256" key="3">
    <source>
        <dbReference type="ARBA" id="ARBA00022490"/>
    </source>
</evidence>
<keyword evidence="4" id="KW-0597">Phosphoprotein</keyword>
<keyword evidence="5 7" id="KW-0175">Coiled coil</keyword>
<feature type="coiled-coil region" evidence="7">
    <location>
        <begin position="221"/>
        <end position="305"/>
    </location>
</feature>
<feature type="region of interest" description="Disordered" evidence="8">
    <location>
        <begin position="1"/>
        <end position="37"/>
    </location>
</feature>
<protein>
    <recommendedName>
        <fullName evidence="9">Transforming acidic coiled-coil-containing protein C-terminal domain-containing protein</fullName>
    </recommendedName>
</protein>
<dbReference type="STRING" id="109280.ENSHCOP00000028239"/>
<evidence type="ECO:0000256" key="7">
    <source>
        <dbReference type="SAM" id="Coils"/>
    </source>
</evidence>